<dbReference type="GO" id="GO:0000150">
    <property type="term" value="F:DNA strand exchange activity"/>
    <property type="evidence" value="ECO:0007669"/>
    <property type="project" value="InterPro"/>
</dbReference>
<evidence type="ECO:0000256" key="3">
    <source>
        <dbReference type="ARBA" id="ARBA00023172"/>
    </source>
</evidence>
<dbReference type="GO" id="GO:0015074">
    <property type="term" value="P:DNA integration"/>
    <property type="evidence" value="ECO:0007669"/>
    <property type="project" value="UniProtKB-KW"/>
</dbReference>
<dbReference type="PROSITE" id="PS00397">
    <property type="entry name" value="RECOMBINASES_1"/>
    <property type="match status" value="1"/>
</dbReference>
<dbReference type="InterPro" id="IPR050639">
    <property type="entry name" value="SSR_resolvase"/>
</dbReference>
<organism evidence="7 8">
    <name type="scientific">Mycobacteroides chelonae</name>
    <name type="common">Mycobacterium chelonae</name>
    <dbReference type="NCBI Taxonomy" id="1774"/>
    <lineage>
        <taxon>Bacteria</taxon>
        <taxon>Bacillati</taxon>
        <taxon>Actinomycetota</taxon>
        <taxon>Actinomycetes</taxon>
        <taxon>Mycobacteriales</taxon>
        <taxon>Mycobacteriaceae</taxon>
        <taxon>Mycobacteroides</taxon>
    </lineage>
</organism>
<dbReference type="PANTHER" id="PTHR30461">
    <property type="entry name" value="DNA-INVERTASE FROM LAMBDOID PROPHAGE"/>
    <property type="match status" value="1"/>
</dbReference>
<dbReference type="AlphaFoldDB" id="A0A1S1LUZ5"/>
<keyword evidence="2" id="KW-0238">DNA-binding</keyword>
<proteinExistence type="predicted"/>
<comment type="caution">
    <text evidence="7">The sequence shown here is derived from an EMBL/GenBank/DDBJ whole genome shotgun (WGS) entry which is preliminary data.</text>
</comment>
<evidence type="ECO:0000256" key="5">
    <source>
        <dbReference type="PROSITE-ProRule" id="PRU10137"/>
    </source>
</evidence>
<dbReference type="EMBL" id="MLIQ01000011">
    <property type="protein sequence ID" value="OHU60137.1"/>
    <property type="molecule type" value="Genomic_DNA"/>
</dbReference>
<dbReference type="SMART" id="SM00857">
    <property type="entry name" value="Resolvase"/>
    <property type="match status" value="1"/>
</dbReference>
<evidence type="ECO:0000256" key="1">
    <source>
        <dbReference type="ARBA" id="ARBA00022908"/>
    </source>
</evidence>
<dbReference type="InterPro" id="IPR006118">
    <property type="entry name" value="Recombinase_CS"/>
</dbReference>
<feature type="active site" description="O-(5'-phospho-DNA)-serine intermediate" evidence="4 5">
    <location>
        <position position="15"/>
    </location>
</feature>
<dbReference type="Pfam" id="PF07508">
    <property type="entry name" value="Recombinase"/>
    <property type="match status" value="1"/>
</dbReference>
<dbReference type="InterPro" id="IPR038109">
    <property type="entry name" value="DNA_bind_recomb_sf"/>
</dbReference>
<evidence type="ECO:0000313" key="8">
    <source>
        <dbReference type="Proteomes" id="UP000180043"/>
    </source>
</evidence>
<feature type="domain" description="Resolvase/invertase-type recombinase catalytic" evidence="6">
    <location>
        <begin position="7"/>
        <end position="160"/>
    </location>
</feature>
<dbReference type="GO" id="GO:0003677">
    <property type="term" value="F:DNA binding"/>
    <property type="evidence" value="ECO:0007669"/>
    <property type="project" value="UniProtKB-KW"/>
</dbReference>
<dbReference type="Gene3D" id="3.40.50.1390">
    <property type="entry name" value="Resolvase, N-terminal catalytic domain"/>
    <property type="match status" value="1"/>
</dbReference>
<name>A0A1S1LUZ5_MYCCH</name>
<dbReference type="InterPro" id="IPR006119">
    <property type="entry name" value="Resolv_N"/>
</dbReference>
<dbReference type="InterPro" id="IPR036162">
    <property type="entry name" value="Resolvase-like_N_sf"/>
</dbReference>
<evidence type="ECO:0000256" key="4">
    <source>
        <dbReference type="PIRSR" id="PIRSR606118-50"/>
    </source>
</evidence>
<evidence type="ECO:0000256" key="2">
    <source>
        <dbReference type="ARBA" id="ARBA00023125"/>
    </source>
</evidence>
<reference evidence="7 8" key="1">
    <citation type="submission" date="2016-10" db="EMBL/GenBank/DDBJ databases">
        <title>Evaluation of Human, Veterinary and Environmental Mycobacterium chelonae Isolates by Core Genome Phylogenomic Analysis, Targeted Gene Comparison, and Anti-microbial Susceptibility Patterns: A Tale of Mistaken Identities.</title>
        <authorList>
            <person name="Fogelson S.B."/>
            <person name="Camus A.C."/>
            <person name="Lorenz W."/>
            <person name="Vasireddy R."/>
            <person name="Vasireddy S."/>
            <person name="Smith T."/>
            <person name="Brown-Elliott B.A."/>
            <person name="Wallace R.J.Jr."/>
            <person name="Hasan N.A."/>
            <person name="Reischl U."/>
            <person name="Sanchez S."/>
        </authorList>
    </citation>
    <scope>NUCLEOTIDE SEQUENCE [LARGE SCALE GENOMIC DNA]</scope>
    <source>
        <strain evidence="7 8">15515</strain>
    </source>
</reference>
<protein>
    <submittedName>
        <fullName evidence="7">Resolvase</fullName>
    </submittedName>
</protein>
<dbReference type="Pfam" id="PF00239">
    <property type="entry name" value="Resolvase"/>
    <property type="match status" value="1"/>
</dbReference>
<dbReference type="Gene3D" id="3.90.1750.20">
    <property type="entry name" value="Putative Large Serine Recombinase, Chain B, Domain 2"/>
    <property type="match status" value="1"/>
</dbReference>
<keyword evidence="1" id="KW-0229">DNA integration</keyword>
<evidence type="ECO:0000313" key="7">
    <source>
        <dbReference type="EMBL" id="OHU60137.1"/>
    </source>
</evidence>
<dbReference type="PROSITE" id="PS51736">
    <property type="entry name" value="RECOMBINASES_3"/>
    <property type="match status" value="1"/>
</dbReference>
<dbReference type="InterPro" id="IPR011109">
    <property type="entry name" value="DNA_bind_recombinase_dom"/>
</dbReference>
<dbReference type="PANTHER" id="PTHR30461:SF23">
    <property type="entry name" value="DNA RECOMBINASE-RELATED"/>
    <property type="match status" value="1"/>
</dbReference>
<gene>
    <name evidence="7" type="ORF">BKG82_06540</name>
</gene>
<dbReference type="RefSeq" id="WP_057969806.1">
    <property type="nucleotide sequence ID" value="NZ_MLII01000028.1"/>
</dbReference>
<keyword evidence="3" id="KW-0233">DNA recombination</keyword>
<dbReference type="CDD" id="cd00338">
    <property type="entry name" value="Ser_Recombinase"/>
    <property type="match status" value="1"/>
</dbReference>
<dbReference type="SUPFAM" id="SSF53041">
    <property type="entry name" value="Resolvase-like"/>
    <property type="match status" value="1"/>
</dbReference>
<dbReference type="Proteomes" id="UP000180043">
    <property type="component" value="Unassembled WGS sequence"/>
</dbReference>
<accession>A0A1S1LUZ5</accession>
<evidence type="ECO:0000259" key="6">
    <source>
        <dbReference type="PROSITE" id="PS51736"/>
    </source>
</evidence>
<sequence>MTTRPRRLVAYLRVSTIEQAEHGYGLSAQRTAIRAAAKSAGHRIVAWHADEGMSGARGPDDRPGLTEALDLIASRKADGLIVRDLDRLARAVTVQEAVLATIWTDPAAEVFTSTGLVPRDDPDDPMRTAFREMAAVFAGLERRMIAKRLRDGRRAKAAAGGHSIGATPYGWKSAKRSPTNPNGALVPIPAEQAALRRMTELHADGASTHQIAATLTAEGHPTKRGGHWASATVARILSRQATRG</sequence>